<evidence type="ECO:0000256" key="3">
    <source>
        <dbReference type="ARBA" id="ARBA00023004"/>
    </source>
</evidence>
<organism evidence="6 7">
    <name type="scientific">Candidatus Roizmanbacteria bacterium GW2011_GWA2_37_7</name>
    <dbReference type="NCBI Taxonomy" id="1618481"/>
    <lineage>
        <taxon>Bacteria</taxon>
        <taxon>Candidatus Roizmaniibacteriota</taxon>
    </lineage>
</organism>
<dbReference type="Pfam" id="PF22277">
    <property type="entry name" value="EncFtn-like"/>
    <property type="match status" value="1"/>
</dbReference>
<dbReference type="InterPro" id="IPR009078">
    <property type="entry name" value="Ferritin-like_SF"/>
</dbReference>
<dbReference type="PATRIC" id="fig|1618481.3.peg.815"/>
<protein>
    <submittedName>
        <fullName evidence="6">Uncharacterized protein</fullName>
    </submittedName>
</protein>
<name>A0A0G0H491_9BACT</name>
<keyword evidence="2" id="KW-0479">Metal-binding</keyword>
<dbReference type="AlphaFoldDB" id="A0A0G0H491"/>
<evidence type="ECO:0000313" key="6">
    <source>
        <dbReference type="EMBL" id="KKQ36972.1"/>
    </source>
</evidence>
<dbReference type="Gene3D" id="6.10.140.1960">
    <property type="match status" value="1"/>
</dbReference>
<keyword evidence="3" id="KW-0408">Iron</keyword>
<keyword evidence="1" id="KW-0409">Iron storage</keyword>
<dbReference type="GO" id="GO:0140737">
    <property type="term" value="C:encapsulin nanocompartment"/>
    <property type="evidence" value="ECO:0007669"/>
    <property type="project" value="UniProtKB-SubCell"/>
</dbReference>
<gene>
    <name evidence="6" type="ORF">US54_C0048G0002</name>
</gene>
<dbReference type="GO" id="GO:0046872">
    <property type="term" value="F:metal ion binding"/>
    <property type="evidence" value="ECO:0007669"/>
    <property type="project" value="UniProtKB-KW"/>
</dbReference>
<dbReference type="GO" id="GO:0006879">
    <property type="term" value="P:intracellular iron ion homeostasis"/>
    <property type="evidence" value="ECO:0007669"/>
    <property type="project" value="UniProtKB-KW"/>
</dbReference>
<accession>A0A0G0H491</accession>
<comment type="caution">
    <text evidence="6">The sequence shown here is derived from an EMBL/GenBank/DDBJ whole genome shotgun (WGS) entry which is preliminary data.</text>
</comment>
<sequence>MTYNLGSDAEKQDEKAKGLARARQSLIEELDAINVYEERAQATSDEELKKVLAHNRDEEKEHAAMLIIWLKKNDPTFDKKFSEHD</sequence>
<comment type="subcellular location">
    <subcellularLocation>
        <location evidence="4">Encapsulin nanocompartment</location>
    </subcellularLocation>
</comment>
<evidence type="ECO:0000313" key="7">
    <source>
        <dbReference type="Proteomes" id="UP000034471"/>
    </source>
</evidence>
<reference evidence="6 7" key="1">
    <citation type="journal article" date="2015" name="Nature">
        <title>rRNA introns, odd ribosomes, and small enigmatic genomes across a large radiation of phyla.</title>
        <authorList>
            <person name="Brown C.T."/>
            <person name="Hug L.A."/>
            <person name="Thomas B.C."/>
            <person name="Sharon I."/>
            <person name="Castelle C.J."/>
            <person name="Singh A."/>
            <person name="Wilkins M.J."/>
            <person name="Williams K.H."/>
            <person name="Banfield J.F."/>
        </authorList>
    </citation>
    <scope>NUCLEOTIDE SEQUENCE [LARGE SCALE GENOMIC DNA]</scope>
</reference>
<dbReference type="SUPFAM" id="SSF47240">
    <property type="entry name" value="Ferritin-like"/>
    <property type="match status" value="1"/>
</dbReference>
<keyword evidence="5" id="KW-1284">Encapsulin nanocompartment</keyword>
<evidence type="ECO:0000256" key="5">
    <source>
        <dbReference type="ARBA" id="ARBA00033787"/>
    </source>
</evidence>
<dbReference type="EMBL" id="LBTJ01000048">
    <property type="protein sequence ID" value="KKQ36972.1"/>
    <property type="molecule type" value="Genomic_DNA"/>
</dbReference>
<dbReference type="Proteomes" id="UP000034471">
    <property type="component" value="Unassembled WGS sequence"/>
</dbReference>
<dbReference type="CDD" id="cd00657">
    <property type="entry name" value="Ferritin_like"/>
    <property type="match status" value="1"/>
</dbReference>
<evidence type="ECO:0000256" key="4">
    <source>
        <dbReference type="ARBA" id="ARBA00033738"/>
    </source>
</evidence>
<dbReference type="InterPro" id="IPR054581">
    <property type="entry name" value="EncFtn-like"/>
</dbReference>
<evidence type="ECO:0000256" key="1">
    <source>
        <dbReference type="ARBA" id="ARBA00022434"/>
    </source>
</evidence>
<proteinExistence type="predicted"/>
<evidence type="ECO:0000256" key="2">
    <source>
        <dbReference type="ARBA" id="ARBA00022723"/>
    </source>
</evidence>